<reference evidence="1 2" key="1">
    <citation type="submission" date="2020-02" db="EMBL/GenBank/DDBJ databases">
        <title>Genomic and physiological characterization of two novel Nitrospinaceae genera.</title>
        <authorList>
            <person name="Mueller A.J."/>
            <person name="Jung M.-Y."/>
            <person name="Strachan C.R."/>
            <person name="Herbold C.W."/>
            <person name="Kirkegaard R.H."/>
            <person name="Daims H."/>
        </authorList>
    </citation>
    <scope>NUCLEOTIDE SEQUENCE [LARGE SCALE GENOMIC DNA]</scope>
    <source>
        <strain evidence="1">EB</strain>
    </source>
</reference>
<dbReference type="Gene3D" id="2.30.130.30">
    <property type="entry name" value="Hypothetical protein"/>
    <property type="match status" value="1"/>
</dbReference>
<protein>
    <recommendedName>
        <fullName evidence="3">ASCH domain-containing protein</fullName>
    </recommendedName>
</protein>
<sequence>MLNISFGYTWHAVVMDAKTCTLRDWKDSHAKKFIKGSLVAGLTKGYFANGKKFGIVQVKDCYRVNTSELADEDYVNEGFEFYDRYPFLIPPCSPFAKFENQQQAFDDWREQELDMWRLDFNVFEIEPSILVEVIEMTRKGGLLK</sequence>
<organism evidence="1 2">
    <name type="scientific">Candidatus Nitronauta litoralis</name>
    <dbReference type="NCBI Taxonomy" id="2705533"/>
    <lineage>
        <taxon>Bacteria</taxon>
        <taxon>Pseudomonadati</taxon>
        <taxon>Nitrospinota/Tectimicrobiota group</taxon>
        <taxon>Nitrospinota</taxon>
        <taxon>Nitrospinia</taxon>
        <taxon>Nitrospinales</taxon>
        <taxon>Nitrospinaceae</taxon>
        <taxon>Candidatus Nitronauta</taxon>
    </lineage>
</organism>
<accession>A0A7T0BVE8</accession>
<proteinExistence type="predicted"/>
<evidence type="ECO:0000313" key="2">
    <source>
        <dbReference type="Proteomes" id="UP000594688"/>
    </source>
</evidence>
<dbReference type="Proteomes" id="UP000594688">
    <property type="component" value="Chromosome"/>
</dbReference>
<evidence type="ECO:0008006" key="3">
    <source>
        <dbReference type="Google" id="ProtNLM"/>
    </source>
</evidence>
<dbReference type="EMBL" id="CP048685">
    <property type="protein sequence ID" value="QPJ61674.1"/>
    <property type="molecule type" value="Genomic_DNA"/>
</dbReference>
<dbReference type="KEGG" id="nli:G3M70_07155"/>
<gene>
    <name evidence="1" type="ORF">G3M70_07155</name>
</gene>
<name>A0A7T0BVE8_9BACT</name>
<evidence type="ECO:0000313" key="1">
    <source>
        <dbReference type="EMBL" id="QPJ61674.1"/>
    </source>
</evidence>
<dbReference type="AlphaFoldDB" id="A0A7T0BVE8"/>